<dbReference type="KEGG" id="spu:574952"/>
<name>A0A7M7RHE9_STRPU</name>
<reference evidence="2" key="1">
    <citation type="submission" date="2015-02" db="EMBL/GenBank/DDBJ databases">
        <title>Genome sequencing for Strongylocentrotus purpuratus.</title>
        <authorList>
            <person name="Murali S."/>
            <person name="Liu Y."/>
            <person name="Vee V."/>
            <person name="English A."/>
            <person name="Wang M."/>
            <person name="Skinner E."/>
            <person name="Han Y."/>
            <person name="Muzny D.M."/>
            <person name="Worley K.C."/>
            <person name="Gibbs R.A."/>
        </authorList>
    </citation>
    <scope>NUCLEOTIDE SEQUENCE</scope>
</reference>
<evidence type="ECO:0000313" key="2">
    <source>
        <dbReference type="Proteomes" id="UP000007110"/>
    </source>
</evidence>
<dbReference type="RefSeq" id="XP_799698.3">
    <property type="nucleotide sequence ID" value="XM_794605.5"/>
</dbReference>
<dbReference type="PDB" id="8SNB">
    <property type="method" value="EM"/>
    <property type="resolution" value="3.30 A"/>
    <property type="chains" value="9T=1-83"/>
</dbReference>
<protein>
    <submittedName>
        <fullName evidence="1">Uncharacterized protein</fullName>
    </submittedName>
</protein>
<sequence length="83" mass="9853">MDPQKNYEMNNQRESWCAVELSPLQDWCKSERKHHGENFKSSVFNAKQGQPESEARCTFEVNDKTHREKRHFPNKTSYSHLAI</sequence>
<dbReference type="OrthoDB" id="5945439at2759"/>
<dbReference type="GeneID" id="574952"/>
<reference evidence="3" key="3">
    <citation type="journal article" date="2023" name="Cell">
        <title>Structural specializations of the sperm tail.</title>
        <authorList>
            <person name="Leung M.R."/>
            <person name="Zeng J."/>
            <person name="Wang X."/>
            <person name="Roelofs M.C."/>
            <person name="Huang W."/>
            <person name="Zenezini Chiozzi R."/>
            <person name="Hevler J.F."/>
            <person name="Heck A.J.R."/>
            <person name="Dutcher S.K."/>
            <person name="Brown A."/>
            <person name="Zhang R."/>
            <person name="Zeev-Ben-Mordehai T."/>
        </authorList>
    </citation>
    <scope>STRUCTURE BY ELECTRON MICROSCOPY (3.30 ANGSTROMS)</scope>
</reference>
<evidence type="ECO:0000313" key="1">
    <source>
        <dbReference type="EnsemblMetazoa" id="XP_799698"/>
    </source>
</evidence>
<dbReference type="InParanoid" id="A0A7M7RHE9"/>
<evidence type="ECO:0007829" key="3">
    <source>
        <dbReference type="PDB" id="8SNB"/>
    </source>
</evidence>
<dbReference type="OMA" id="ESWCAVE"/>
<dbReference type="EMDB" id="EMD-40619"/>
<dbReference type="Proteomes" id="UP000007110">
    <property type="component" value="Unassembled WGS sequence"/>
</dbReference>
<organism evidence="1 2">
    <name type="scientific">Strongylocentrotus purpuratus</name>
    <name type="common">Purple sea urchin</name>
    <dbReference type="NCBI Taxonomy" id="7668"/>
    <lineage>
        <taxon>Eukaryota</taxon>
        <taxon>Metazoa</taxon>
        <taxon>Echinodermata</taxon>
        <taxon>Eleutherozoa</taxon>
        <taxon>Echinozoa</taxon>
        <taxon>Echinoidea</taxon>
        <taxon>Euechinoidea</taxon>
        <taxon>Echinacea</taxon>
        <taxon>Camarodonta</taxon>
        <taxon>Echinidea</taxon>
        <taxon>Strongylocentrotidae</taxon>
        <taxon>Strongylocentrotus</taxon>
    </lineage>
</organism>
<reference evidence="1" key="2">
    <citation type="submission" date="2021-01" db="UniProtKB">
        <authorList>
            <consortium name="EnsemblMetazoa"/>
        </authorList>
    </citation>
    <scope>IDENTIFICATION</scope>
</reference>
<dbReference type="AlphaFoldDB" id="A0A7M7RHE9"/>
<accession>A0A7M7RHE9</accession>
<proteinExistence type="evidence at protein level"/>
<keyword evidence="3" id="KW-0002">3D-structure</keyword>
<dbReference type="EnsemblMetazoa" id="XM_794605">
    <property type="protein sequence ID" value="XP_799698"/>
    <property type="gene ID" value="LOC574952"/>
</dbReference>
<keyword evidence="2" id="KW-1185">Reference proteome</keyword>